<protein>
    <recommendedName>
        <fullName evidence="3">Nif11 domain-containing protein</fullName>
    </recommendedName>
</protein>
<evidence type="ECO:0000313" key="1">
    <source>
        <dbReference type="EMBL" id="ABL66369.1"/>
    </source>
</evidence>
<sequence>MSIISNNSWIEGYHMKDIHAFVTQLKDAAFREEIAVPFSQLEEGDWTGVVQLAARYGYTLSTKELKTVAAANPGFFKGAGKNPSLGWDASMLSAM</sequence>
<organism evidence="1 2">
    <name type="scientific">Chlorobium phaeobacteroides (strain DSM 266 / SMG 266 / 2430)</name>
    <dbReference type="NCBI Taxonomy" id="290317"/>
    <lineage>
        <taxon>Bacteria</taxon>
        <taxon>Pseudomonadati</taxon>
        <taxon>Chlorobiota</taxon>
        <taxon>Chlorobiia</taxon>
        <taxon>Chlorobiales</taxon>
        <taxon>Chlorobiaceae</taxon>
        <taxon>Chlorobium/Pelodictyon group</taxon>
        <taxon>Chlorobium</taxon>
    </lineage>
</organism>
<dbReference type="STRING" id="290317.Cpha266_2381"/>
<dbReference type="AlphaFoldDB" id="A1BIZ2"/>
<gene>
    <name evidence="1" type="ordered locus">Cpha266_2381</name>
</gene>
<dbReference type="Proteomes" id="UP000008701">
    <property type="component" value="Chromosome"/>
</dbReference>
<name>A1BIZ2_CHLPD</name>
<dbReference type="eggNOG" id="ENOG502ZDAR">
    <property type="taxonomic scope" value="Bacteria"/>
</dbReference>
<evidence type="ECO:0008006" key="3">
    <source>
        <dbReference type="Google" id="ProtNLM"/>
    </source>
</evidence>
<keyword evidence="2" id="KW-1185">Reference proteome</keyword>
<dbReference type="KEGG" id="cph:Cpha266_2381"/>
<dbReference type="EMBL" id="CP000492">
    <property type="protein sequence ID" value="ABL66369.1"/>
    <property type="molecule type" value="Genomic_DNA"/>
</dbReference>
<reference evidence="1 2" key="1">
    <citation type="submission" date="2006-12" db="EMBL/GenBank/DDBJ databases">
        <title>Complete sequence of Chlorobium phaeobacteroides DSM 266.</title>
        <authorList>
            <consortium name="US DOE Joint Genome Institute"/>
            <person name="Copeland A."/>
            <person name="Lucas S."/>
            <person name="Lapidus A."/>
            <person name="Barry K."/>
            <person name="Detter J.C."/>
            <person name="Glavina del Rio T."/>
            <person name="Hammon N."/>
            <person name="Israni S."/>
            <person name="Pitluck S."/>
            <person name="Goltsman E."/>
            <person name="Schmutz J."/>
            <person name="Larimer F."/>
            <person name="Land M."/>
            <person name="Hauser L."/>
            <person name="Mikhailova N."/>
            <person name="Li T."/>
            <person name="Overmann J."/>
            <person name="Bryant D.A."/>
            <person name="Richardson P."/>
        </authorList>
    </citation>
    <scope>NUCLEOTIDE SEQUENCE [LARGE SCALE GENOMIC DNA]</scope>
    <source>
        <strain evidence="1 2">DSM 266</strain>
    </source>
</reference>
<proteinExistence type="predicted"/>
<accession>A1BIZ2</accession>
<dbReference type="HOGENOM" id="CLU_2367764_0_0_10"/>
<evidence type="ECO:0000313" key="2">
    <source>
        <dbReference type="Proteomes" id="UP000008701"/>
    </source>
</evidence>